<dbReference type="RefSeq" id="NP_001160799.1">
    <property type="nucleotide sequence ID" value="NM_001167327.1"/>
</dbReference>
<dbReference type="GO" id="GO:0007606">
    <property type="term" value="P:sensory perception of chemical stimulus"/>
    <property type="evidence" value="ECO:0007669"/>
    <property type="project" value="UniProtKB-ARBA"/>
</dbReference>
<keyword evidence="11" id="KW-0325">Glycoprotein</keyword>
<dbReference type="GeneID" id="100311107"/>
<dbReference type="GeneTree" id="ENSGT00960000186612"/>
<dbReference type="PROSITE" id="PS50262">
    <property type="entry name" value="G_PROTEIN_RECEP_F1_2"/>
    <property type="match status" value="1"/>
</dbReference>
<dbReference type="CTD" id="100311107"/>
<dbReference type="Ensembl" id="ENSOCUT00000027749.2">
    <property type="protein sequence ID" value="ENSOCUP00000021847.2"/>
    <property type="gene ID" value="ENSOCUG00000024199.2"/>
</dbReference>
<keyword evidence="16" id="KW-1185">Reference proteome</keyword>
<sequence>MISTNLDWVVIFLIQMKIGILGNASLLCFYTFTLITGQNLRPTDQILNQLVLANCLALVSKGIPQEMAAFGLEYFLDGTGCKLIYYLHRVSRGVSLSTTCLLGGFQAVNICSRSSWWRELRIRIPSCIGLCCSFCWILNLLVNIHVAIRVKGPVTHKNRSLENMPKFSCSKTTTDKLSSSLIAGMIFFVDYILLGLMVWASGSMVFVLYRHKQRVQHIHSKSQSHQPSHEARATCTILILVSSFVLFYSLSSVLTLHVALSVIPAQWLLNTSVFVALCFPTLSPVVLITRDPRVSKLWLACWSRCFFLNAE</sequence>
<comment type="function">
    <text evidence="1">Putative pheromone receptor.</text>
</comment>
<dbReference type="PRINTS" id="PR01534">
    <property type="entry name" value="VOMERONASL1R"/>
</dbReference>
<evidence type="ECO:0000256" key="1">
    <source>
        <dbReference type="ARBA" id="ARBA00003878"/>
    </source>
</evidence>
<dbReference type="InParanoid" id="G1TXP3"/>
<dbReference type="Gene3D" id="1.20.1070.10">
    <property type="entry name" value="Rhodopsin 7-helix transmembrane proteins"/>
    <property type="match status" value="1"/>
</dbReference>
<dbReference type="OrthoDB" id="9606139at2759"/>
<keyword evidence="10 13" id="KW-0675">Receptor</keyword>
<dbReference type="SUPFAM" id="SSF81321">
    <property type="entry name" value="Family A G protein-coupled receptor-like"/>
    <property type="match status" value="1"/>
</dbReference>
<dbReference type="InterPro" id="IPR017452">
    <property type="entry name" value="GPCR_Rhodpsn_7TM"/>
</dbReference>
<evidence type="ECO:0000256" key="7">
    <source>
        <dbReference type="ARBA" id="ARBA00022989"/>
    </source>
</evidence>
<evidence type="ECO:0000256" key="11">
    <source>
        <dbReference type="ARBA" id="ARBA00023180"/>
    </source>
</evidence>
<comment type="similarity">
    <text evidence="3 13">Belongs to the G-protein coupled receptor 1 family.</text>
</comment>
<evidence type="ECO:0000256" key="5">
    <source>
        <dbReference type="ARBA" id="ARBA00022507"/>
    </source>
</evidence>
<dbReference type="PaxDb" id="9986-ENSOCUP00000021847"/>
<dbReference type="PANTHER" id="PTHR24062">
    <property type="entry name" value="VOMERONASAL TYPE-1 RECEPTOR"/>
    <property type="match status" value="1"/>
</dbReference>
<name>G1TXP3_RABIT</name>
<dbReference type="GO" id="GO:0019236">
    <property type="term" value="P:response to pheromone"/>
    <property type="evidence" value="ECO:0007669"/>
    <property type="project" value="UniProtKB-KW"/>
</dbReference>
<dbReference type="InterPro" id="IPR004072">
    <property type="entry name" value="Vmron_rcpt_1"/>
</dbReference>
<evidence type="ECO:0000256" key="13">
    <source>
        <dbReference type="RuleBase" id="RU364061"/>
    </source>
</evidence>
<dbReference type="AlphaFoldDB" id="G1TXP3"/>
<evidence type="ECO:0000256" key="12">
    <source>
        <dbReference type="ARBA" id="ARBA00023224"/>
    </source>
</evidence>
<evidence type="ECO:0000256" key="4">
    <source>
        <dbReference type="ARBA" id="ARBA00022475"/>
    </source>
</evidence>
<evidence type="ECO:0000259" key="14">
    <source>
        <dbReference type="PROSITE" id="PS50262"/>
    </source>
</evidence>
<keyword evidence="9 13" id="KW-0472">Membrane</keyword>
<protein>
    <recommendedName>
        <fullName evidence="13">Vomeronasal type-1 receptor</fullName>
    </recommendedName>
</protein>
<keyword evidence="7 13" id="KW-1133">Transmembrane helix</keyword>
<evidence type="ECO:0000256" key="6">
    <source>
        <dbReference type="ARBA" id="ARBA00022692"/>
    </source>
</evidence>
<reference evidence="15" key="2">
    <citation type="submission" date="2025-08" db="UniProtKB">
        <authorList>
            <consortium name="Ensembl"/>
        </authorList>
    </citation>
    <scope>IDENTIFICATION</scope>
    <source>
        <strain evidence="15">Thorbecke</strain>
    </source>
</reference>
<gene>
    <name evidence="15" type="primary">ORYCUNV1R1643</name>
</gene>
<comment type="subcellular location">
    <subcellularLocation>
        <location evidence="2 13">Cell membrane</location>
        <topology evidence="2 13">Multi-pass membrane protein</topology>
    </subcellularLocation>
</comment>
<evidence type="ECO:0000256" key="10">
    <source>
        <dbReference type="ARBA" id="ARBA00023170"/>
    </source>
</evidence>
<keyword evidence="6 13" id="KW-0812">Transmembrane</keyword>
<feature type="transmembrane region" description="Helical" evidence="13">
    <location>
        <begin position="6"/>
        <end position="32"/>
    </location>
</feature>
<feature type="domain" description="G-protein coupled receptors family 1 profile" evidence="14">
    <location>
        <begin position="22"/>
        <end position="287"/>
    </location>
</feature>
<organism evidence="15 16">
    <name type="scientific">Oryctolagus cuniculus</name>
    <name type="common">Rabbit</name>
    <dbReference type="NCBI Taxonomy" id="9986"/>
    <lineage>
        <taxon>Eukaryota</taxon>
        <taxon>Metazoa</taxon>
        <taxon>Chordata</taxon>
        <taxon>Craniata</taxon>
        <taxon>Vertebrata</taxon>
        <taxon>Euteleostomi</taxon>
        <taxon>Mammalia</taxon>
        <taxon>Eutheria</taxon>
        <taxon>Euarchontoglires</taxon>
        <taxon>Glires</taxon>
        <taxon>Lagomorpha</taxon>
        <taxon>Leporidae</taxon>
        <taxon>Oryctolagus</taxon>
    </lineage>
</organism>
<dbReference type="eggNOG" id="ENOG502RD1P">
    <property type="taxonomic scope" value="Eukaryota"/>
</dbReference>
<dbReference type="KEGG" id="ocu:100311107"/>
<dbReference type="GO" id="GO:0005886">
    <property type="term" value="C:plasma membrane"/>
    <property type="evidence" value="ECO:0007669"/>
    <property type="project" value="UniProtKB-SubCell"/>
</dbReference>
<dbReference type="Pfam" id="PF03402">
    <property type="entry name" value="V1R"/>
    <property type="match status" value="1"/>
</dbReference>
<evidence type="ECO:0000256" key="3">
    <source>
        <dbReference type="ARBA" id="ARBA00010663"/>
    </source>
</evidence>
<keyword evidence="8 13" id="KW-0297">G-protein coupled receptor</keyword>
<feature type="transmembrane region" description="Helical" evidence="13">
    <location>
        <begin position="181"/>
        <end position="209"/>
    </location>
</feature>
<comment type="caution">
    <text evidence="13">Lacks conserved residue(s) required for the propagation of feature annotation.</text>
</comment>
<keyword evidence="4 13" id="KW-1003">Cell membrane</keyword>
<dbReference type="Bgee" id="ENSOCUG00000024199">
    <property type="expression patterns" value="Expressed in frontal cortex"/>
</dbReference>
<dbReference type="GO" id="GO:0016503">
    <property type="term" value="F:pheromone receptor activity"/>
    <property type="evidence" value="ECO:0007669"/>
    <property type="project" value="InterPro"/>
</dbReference>
<reference evidence="15 16" key="1">
    <citation type="journal article" date="2011" name="Nature">
        <title>A high-resolution map of human evolutionary constraint using 29 mammals.</title>
        <authorList>
            <person name="Lindblad-Toh K."/>
            <person name="Garber M."/>
            <person name="Zuk O."/>
            <person name="Lin M.F."/>
            <person name="Parker B.J."/>
            <person name="Washietl S."/>
            <person name="Kheradpour P."/>
            <person name="Ernst J."/>
            <person name="Jordan G."/>
            <person name="Mauceli E."/>
            <person name="Ward L.D."/>
            <person name="Lowe C.B."/>
            <person name="Holloway A.K."/>
            <person name="Clamp M."/>
            <person name="Gnerre S."/>
            <person name="Alfoldi J."/>
            <person name="Beal K."/>
            <person name="Chang J."/>
            <person name="Clawson H."/>
            <person name="Cuff J."/>
            <person name="Di Palma F."/>
            <person name="Fitzgerald S."/>
            <person name="Flicek P."/>
            <person name="Guttman M."/>
            <person name="Hubisz M.J."/>
            <person name="Jaffe D.B."/>
            <person name="Jungreis I."/>
            <person name="Kent W.J."/>
            <person name="Kostka D."/>
            <person name="Lara M."/>
            <person name="Martins A.L."/>
            <person name="Massingham T."/>
            <person name="Moltke I."/>
            <person name="Raney B.J."/>
            <person name="Rasmussen M.D."/>
            <person name="Robinson J."/>
            <person name="Stark A."/>
            <person name="Vilella A.J."/>
            <person name="Wen J."/>
            <person name="Xie X."/>
            <person name="Zody M.C."/>
            <person name="Baldwin J."/>
            <person name="Bloom T."/>
            <person name="Chin C.W."/>
            <person name="Heiman D."/>
            <person name="Nicol R."/>
            <person name="Nusbaum C."/>
            <person name="Young S."/>
            <person name="Wilkinson J."/>
            <person name="Worley K.C."/>
            <person name="Kovar C.L."/>
            <person name="Muzny D.M."/>
            <person name="Gibbs R.A."/>
            <person name="Cree A."/>
            <person name="Dihn H.H."/>
            <person name="Fowler G."/>
            <person name="Jhangiani S."/>
            <person name="Joshi V."/>
            <person name="Lee S."/>
            <person name="Lewis L.R."/>
            <person name="Nazareth L.V."/>
            <person name="Okwuonu G."/>
            <person name="Santibanez J."/>
            <person name="Warren W.C."/>
            <person name="Mardis E.R."/>
            <person name="Weinstock G.M."/>
            <person name="Wilson R.K."/>
            <person name="Delehaunty K."/>
            <person name="Dooling D."/>
            <person name="Fronik C."/>
            <person name="Fulton L."/>
            <person name="Fulton B."/>
            <person name="Graves T."/>
            <person name="Minx P."/>
            <person name="Sodergren E."/>
            <person name="Birney E."/>
            <person name="Margulies E.H."/>
            <person name="Herrero J."/>
            <person name="Green E.D."/>
            <person name="Haussler D."/>
            <person name="Siepel A."/>
            <person name="Goldman N."/>
            <person name="Pollard K.S."/>
            <person name="Pedersen J.S."/>
            <person name="Lander E.S."/>
            <person name="Kellis M."/>
        </authorList>
    </citation>
    <scope>NUCLEOTIDE SEQUENCE [LARGE SCALE GENOMIC DNA]</scope>
    <source>
        <strain evidence="16">Thorbecke</strain>
    </source>
</reference>
<dbReference type="FunFam" id="1.20.1070.10:FF:000033">
    <property type="entry name" value="Vomeronasal type-1 receptor"/>
    <property type="match status" value="1"/>
</dbReference>
<feature type="transmembrane region" description="Helical" evidence="13">
    <location>
        <begin position="127"/>
        <end position="148"/>
    </location>
</feature>
<proteinExistence type="inferred from homology"/>
<accession>G1TXP3</accession>
<reference evidence="15" key="3">
    <citation type="submission" date="2025-09" db="UniProtKB">
        <authorList>
            <consortium name="Ensembl"/>
        </authorList>
    </citation>
    <scope>IDENTIFICATION</scope>
    <source>
        <strain evidence="15">Thorbecke</strain>
    </source>
</reference>
<feature type="transmembrane region" description="Helical" evidence="13">
    <location>
        <begin position="268"/>
        <end position="288"/>
    </location>
</feature>
<evidence type="ECO:0000313" key="16">
    <source>
        <dbReference type="Proteomes" id="UP000001811"/>
    </source>
</evidence>
<keyword evidence="12 13" id="KW-0807">Transducer</keyword>
<evidence type="ECO:0000313" key="15">
    <source>
        <dbReference type="Ensembl" id="ENSOCUP00000021847.2"/>
    </source>
</evidence>
<dbReference type="HOGENOM" id="CLU_058641_1_0_1"/>
<evidence type="ECO:0000256" key="2">
    <source>
        <dbReference type="ARBA" id="ARBA00004651"/>
    </source>
</evidence>
<evidence type="ECO:0000256" key="8">
    <source>
        <dbReference type="ARBA" id="ARBA00023040"/>
    </source>
</evidence>
<keyword evidence="5 13" id="KW-0589">Pheromone response</keyword>
<dbReference type="Proteomes" id="UP000001811">
    <property type="component" value="Unplaced"/>
</dbReference>
<evidence type="ECO:0000256" key="9">
    <source>
        <dbReference type="ARBA" id="ARBA00023136"/>
    </source>
</evidence>